<evidence type="ECO:0000313" key="6">
    <source>
        <dbReference type="EMBL" id="KEZ42477.1"/>
    </source>
</evidence>
<keyword evidence="3" id="KW-0843">Virulence</keyword>
<keyword evidence="2" id="KW-0732">Signal</keyword>
<dbReference type="SUPFAM" id="SSF54106">
    <property type="entry name" value="LysM domain"/>
    <property type="match status" value="3"/>
</dbReference>
<keyword evidence="1" id="KW-0147">Chitin-binding</keyword>
<evidence type="ECO:0000256" key="1">
    <source>
        <dbReference type="ARBA" id="ARBA00022669"/>
    </source>
</evidence>
<feature type="domain" description="LysM" evidence="5">
    <location>
        <begin position="557"/>
        <end position="603"/>
    </location>
</feature>
<dbReference type="GeneID" id="27724757"/>
<dbReference type="Gene3D" id="3.10.350.10">
    <property type="entry name" value="LysM domain"/>
    <property type="match status" value="3"/>
</dbReference>
<protein>
    <recommendedName>
        <fullName evidence="5">LysM domain-containing protein</fullName>
    </recommendedName>
</protein>
<dbReference type="Proteomes" id="UP000028545">
    <property type="component" value="Unassembled WGS sequence"/>
</dbReference>
<dbReference type="VEuPathDB" id="FungiDB:SAPIO_CDS5685"/>
<dbReference type="EMBL" id="JOWA01000099">
    <property type="protein sequence ID" value="KEZ42477.1"/>
    <property type="molecule type" value="Genomic_DNA"/>
</dbReference>
<proteinExistence type="inferred from homology"/>
<sequence length="684" mass="76739">MCYQVGHACAATGYSTLYAELDILPEVPIAEEARESPAENSRAIYESIMAAPVRYSVMDDYTLTINAENPVSPACSNGDTDVRWRLEGRIELEVYQEHPKDEVFILPCVEEDRRLGLDNVEGRTEYHRLTPAEVKLLYEPLPPDLPTMKKDILVQMAAYEGNIDRYARLARPRLVDEVELACVIRGIYHHTMFARWWASEIESNSTRVQALESTENLDNIRKAISARRIMVNDYEEFHLGWPAGKPKPYLIWWPLRPKDSTLYILFGRVPEMKEQIIVACIFCNYSDLYLRLCTEVTGNIWWAAKQALNPFYIDHLEKKAAEKGINLEWLREDLGVDAGPYDGASVNVSELEWYVWATPELLRKIELFGGSVGRGDTAWAEEVTLPEETHLCFKEISVKKDGSENILMLYGKHKVEREGQCTDEKSYATSWGTTEFIRNLQSSMPSGCDARHGLVFAGLLMVDPSSLSYSHKEGSHYDKFYYVQSGNDCSSIAGKNGISLIQFLKWNPRAGTNCAGLWADAYACVSIIGHEPSPTNPGNGIQTPTPTQPDIVKNCDKFYWVKPGDTWTKIVADNRITLADFLKWNPKAGSNCAGLWGSAYACLSVLGYAPTPTNPGNGVQAPTPIQSGMVTNCKKFHFVQPGQTCASIQTKYRVTLANLYKWNLAIKSGCTGMWSQTYLCVGAL</sequence>
<evidence type="ECO:0000256" key="2">
    <source>
        <dbReference type="ARBA" id="ARBA00022729"/>
    </source>
</evidence>
<dbReference type="SMART" id="SM00257">
    <property type="entry name" value="LysM"/>
    <property type="match status" value="3"/>
</dbReference>
<dbReference type="PANTHER" id="PTHR34997">
    <property type="entry name" value="AM15"/>
    <property type="match status" value="1"/>
</dbReference>
<dbReference type="AlphaFoldDB" id="A0A084G565"/>
<dbReference type="HOGENOM" id="CLU_402331_0_0_1"/>
<accession>A0A084G565</accession>
<dbReference type="InterPro" id="IPR018392">
    <property type="entry name" value="LysM"/>
</dbReference>
<dbReference type="PANTHER" id="PTHR34997:SF2">
    <property type="entry name" value="LYSM DOMAIN-CONTAINING PROTEIN-RELATED"/>
    <property type="match status" value="1"/>
</dbReference>
<evidence type="ECO:0000259" key="5">
    <source>
        <dbReference type="PROSITE" id="PS51782"/>
    </source>
</evidence>
<feature type="domain" description="LysM" evidence="5">
    <location>
        <begin position="479"/>
        <end position="525"/>
    </location>
</feature>
<dbReference type="PROSITE" id="PS51782">
    <property type="entry name" value="LYSM"/>
    <property type="match status" value="3"/>
</dbReference>
<dbReference type="GO" id="GO:0008061">
    <property type="term" value="F:chitin binding"/>
    <property type="evidence" value="ECO:0007669"/>
    <property type="project" value="UniProtKB-KW"/>
</dbReference>
<evidence type="ECO:0000256" key="4">
    <source>
        <dbReference type="ARBA" id="ARBA00044955"/>
    </source>
</evidence>
<gene>
    <name evidence="6" type="ORF">SAPIO_CDS5685</name>
</gene>
<reference evidence="6 7" key="1">
    <citation type="journal article" date="2014" name="Genome Announc.">
        <title>Draft genome sequence of the pathogenic fungus Scedosporium apiospermum.</title>
        <authorList>
            <person name="Vandeputte P."/>
            <person name="Ghamrawi S."/>
            <person name="Rechenmann M."/>
            <person name="Iltis A."/>
            <person name="Giraud S."/>
            <person name="Fleury M."/>
            <person name="Thornton C."/>
            <person name="Delhaes L."/>
            <person name="Meyer W."/>
            <person name="Papon N."/>
            <person name="Bouchara J.P."/>
        </authorList>
    </citation>
    <scope>NUCLEOTIDE SEQUENCE [LARGE SCALE GENOMIC DNA]</scope>
    <source>
        <strain evidence="6 7">IHEM 14462</strain>
    </source>
</reference>
<dbReference type="InterPro" id="IPR036779">
    <property type="entry name" value="LysM_dom_sf"/>
</dbReference>
<dbReference type="OrthoDB" id="4360026at2759"/>
<dbReference type="RefSeq" id="XP_016642276.1">
    <property type="nucleotide sequence ID" value="XM_016787961.1"/>
</dbReference>
<organism evidence="6 7">
    <name type="scientific">Pseudallescheria apiosperma</name>
    <name type="common">Scedosporium apiospermum</name>
    <dbReference type="NCBI Taxonomy" id="563466"/>
    <lineage>
        <taxon>Eukaryota</taxon>
        <taxon>Fungi</taxon>
        <taxon>Dikarya</taxon>
        <taxon>Ascomycota</taxon>
        <taxon>Pezizomycotina</taxon>
        <taxon>Sordariomycetes</taxon>
        <taxon>Hypocreomycetidae</taxon>
        <taxon>Microascales</taxon>
        <taxon>Microascaceae</taxon>
        <taxon>Scedosporium</taxon>
    </lineage>
</organism>
<comment type="similarity">
    <text evidence="4">Belongs to the secreted LysM effector family.</text>
</comment>
<evidence type="ECO:0000313" key="7">
    <source>
        <dbReference type="Proteomes" id="UP000028545"/>
    </source>
</evidence>
<dbReference type="KEGG" id="sapo:SAPIO_CDS5685"/>
<dbReference type="InterPro" id="IPR052210">
    <property type="entry name" value="LysM1-like"/>
</dbReference>
<evidence type="ECO:0000256" key="3">
    <source>
        <dbReference type="ARBA" id="ARBA00023026"/>
    </source>
</evidence>
<dbReference type="Pfam" id="PF01476">
    <property type="entry name" value="LysM"/>
    <property type="match status" value="3"/>
</dbReference>
<feature type="domain" description="LysM" evidence="5">
    <location>
        <begin position="635"/>
        <end position="681"/>
    </location>
</feature>
<name>A0A084G565_PSEDA</name>
<keyword evidence="7" id="KW-1185">Reference proteome</keyword>
<comment type="caution">
    <text evidence="6">The sequence shown here is derived from an EMBL/GenBank/DDBJ whole genome shotgun (WGS) entry which is preliminary data.</text>
</comment>
<dbReference type="CDD" id="cd00118">
    <property type="entry name" value="LysM"/>
    <property type="match status" value="3"/>
</dbReference>